<dbReference type="GO" id="GO:0003677">
    <property type="term" value="F:DNA binding"/>
    <property type="evidence" value="ECO:0007669"/>
    <property type="project" value="UniProtKB-KW"/>
</dbReference>
<evidence type="ECO:0000256" key="1">
    <source>
        <dbReference type="ARBA" id="ARBA00022747"/>
    </source>
</evidence>
<dbReference type="OrthoDB" id="9795776at2"/>
<accession>A0A174MX25</accession>
<dbReference type="PANTHER" id="PTHR43140:SF1">
    <property type="entry name" value="TYPE I RESTRICTION ENZYME ECOKI SPECIFICITY SUBUNIT"/>
    <property type="match status" value="1"/>
</dbReference>
<dbReference type="Gene3D" id="1.10.287.1120">
    <property type="entry name" value="Bipartite methylase S protein"/>
    <property type="match status" value="1"/>
</dbReference>
<evidence type="ECO:0000256" key="2">
    <source>
        <dbReference type="ARBA" id="ARBA00023125"/>
    </source>
</evidence>
<organism evidence="3 4">
    <name type="scientific">Dorea longicatena</name>
    <dbReference type="NCBI Taxonomy" id="88431"/>
    <lineage>
        <taxon>Bacteria</taxon>
        <taxon>Bacillati</taxon>
        <taxon>Bacillota</taxon>
        <taxon>Clostridia</taxon>
        <taxon>Lachnospirales</taxon>
        <taxon>Lachnospiraceae</taxon>
        <taxon>Dorea</taxon>
    </lineage>
</organism>
<protein>
    <submittedName>
        <fullName evidence="3">EcoKI restriction-modification system protein HsdS</fullName>
    </submittedName>
</protein>
<gene>
    <name evidence="3" type="ORF">ERS852526_01058</name>
</gene>
<dbReference type="EMBL" id="CZAY01000006">
    <property type="protein sequence ID" value="CUP39591.1"/>
    <property type="molecule type" value="Genomic_DNA"/>
</dbReference>
<dbReference type="GeneID" id="96228350"/>
<dbReference type="InterPro" id="IPR044946">
    <property type="entry name" value="Restrct_endonuc_typeI_TRD_sf"/>
</dbReference>
<reference evidence="3 4" key="1">
    <citation type="submission" date="2015-09" db="EMBL/GenBank/DDBJ databases">
        <authorList>
            <consortium name="Pathogen Informatics"/>
        </authorList>
    </citation>
    <scope>NUCLEOTIDE SEQUENCE [LARGE SCALE GENOMIC DNA]</scope>
    <source>
        <strain evidence="3 4">2789STDY5834914</strain>
    </source>
</reference>
<evidence type="ECO:0000313" key="3">
    <source>
        <dbReference type="EMBL" id="CUP39591.1"/>
    </source>
</evidence>
<sequence length="412" mass="47712">MSRKMKESGIDWIGSIPMPWNTIKFKYLHGGMNTGEGIDKNFWSNEPTDRLFYTAGINPIRTNYEDFPEWKYTSENDLLLARNGTPYIYIPYPNACYTDHIIRVTMNASVNKRFVQYGLQCSIASVVVDSVSLATWSASLWNKQVIAWPSAEEQERIVSFLDEKCAHIDAVLEKTRNSIEEYKKLKQAVITQAVTKGVRQERLMKDSGISWLTHIPDDWRVERGKNIFIETKEISNTGAEELLTVSHITGITPRSEKNVNMFMSESLVGYKICHKGDLAANTMWMWQGAIGVSKYEGVISPSYNTYRQRNNEYVSDYLEYLLRIPPLIATYASYSTGITASRLRLYPEQFFSILFPIPPWDEQIEIASYLNRKIFEMDKIIQKKEQFLVELENYKKSLIYEYVTGKKEVPEF</sequence>
<dbReference type="Gene3D" id="3.90.220.20">
    <property type="entry name" value="DNA methylase specificity domains"/>
    <property type="match status" value="2"/>
</dbReference>
<dbReference type="AlphaFoldDB" id="A0A174MX25"/>
<keyword evidence="1" id="KW-0680">Restriction system</keyword>
<dbReference type="PANTHER" id="PTHR43140">
    <property type="entry name" value="TYPE-1 RESTRICTION ENZYME ECOKI SPECIFICITY PROTEIN"/>
    <property type="match status" value="1"/>
</dbReference>
<proteinExistence type="predicted"/>
<dbReference type="RefSeq" id="WP_055282396.1">
    <property type="nucleotide sequence ID" value="NZ_CZAY01000006.1"/>
</dbReference>
<keyword evidence="2" id="KW-0238">DNA-binding</keyword>
<dbReference type="InterPro" id="IPR051212">
    <property type="entry name" value="Type-I_RE_S_subunit"/>
</dbReference>
<dbReference type="SUPFAM" id="SSF116734">
    <property type="entry name" value="DNA methylase specificity domain"/>
    <property type="match status" value="2"/>
</dbReference>
<evidence type="ECO:0000313" key="4">
    <source>
        <dbReference type="Proteomes" id="UP000095485"/>
    </source>
</evidence>
<name>A0A174MX25_9FIRM</name>
<dbReference type="Proteomes" id="UP000095485">
    <property type="component" value="Unassembled WGS sequence"/>
</dbReference>
<dbReference type="GO" id="GO:0009307">
    <property type="term" value="P:DNA restriction-modification system"/>
    <property type="evidence" value="ECO:0007669"/>
    <property type="project" value="UniProtKB-KW"/>
</dbReference>